<evidence type="ECO:0000313" key="7">
    <source>
        <dbReference type="Proteomes" id="UP000249324"/>
    </source>
</evidence>
<dbReference type="SUPFAM" id="SSF53697">
    <property type="entry name" value="SIS domain"/>
    <property type="match status" value="1"/>
</dbReference>
<dbReference type="Pfam" id="PF01380">
    <property type="entry name" value="SIS"/>
    <property type="match status" value="1"/>
</dbReference>
<reference evidence="6 7" key="1">
    <citation type="journal article" date="2021" name="BMC Genomics">
        <title>Genome-resolved metagenome and metatranscriptome analyses of thermophilic composting reveal key bacterial players and their metabolic interactions.</title>
        <authorList>
            <person name="Braga L.P.P."/>
            <person name="Pereira R.V."/>
            <person name="Martins L.F."/>
            <person name="Moura L.M.S."/>
            <person name="Sanchez F.B."/>
            <person name="Patane J.S.L."/>
            <person name="da Silva A.M."/>
            <person name="Setubal J.C."/>
        </authorList>
    </citation>
    <scope>NUCLEOTIDE SEQUENCE [LARGE SCALE GENOMIC DNA]</scope>
    <source>
        <strain evidence="6">ZC4RG45</strain>
    </source>
</reference>
<comment type="caution">
    <text evidence="6">The sequence shown here is derived from an EMBL/GenBank/DDBJ whole genome shotgun (WGS) entry which is preliminary data.</text>
</comment>
<dbReference type="CDD" id="cd05013">
    <property type="entry name" value="SIS_RpiR"/>
    <property type="match status" value="1"/>
</dbReference>
<keyword evidence="2" id="KW-0238">DNA-binding</keyword>
<dbReference type="EMBL" id="QGUI02000275">
    <property type="protein sequence ID" value="MFO7193783.1"/>
    <property type="molecule type" value="Genomic_DNA"/>
</dbReference>
<dbReference type="Gene3D" id="1.10.10.10">
    <property type="entry name" value="Winged helix-like DNA-binding domain superfamily/Winged helix DNA-binding domain"/>
    <property type="match status" value="1"/>
</dbReference>
<protein>
    <submittedName>
        <fullName evidence="6">MurR/RpiR family transcriptional regulator</fullName>
    </submittedName>
</protein>
<dbReference type="InterPro" id="IPR036388">
    <property type="entry name" value="WH-like_DNA-bd_sf"/>
</dbReference>
<gene>
    <name evidence="6" type="ORF">DIU77_016185</name>
</gene>
<keyword evidence="1" id="KW-0805">Transcription regulation</keyword>
<evidence type="ECO:0000256" key="1">
    <source>
        <dbReference type="ARBA" id="ARBA00023015"/>
    </source>
</evidence>
<dbReference type="GO" id="GO:0003677">
    <property type="term" value="F:DNA binding"/>
    <property type="evidence" value="ECO:0007669"/>
    <property type="project" value="UniProtKB-KW"/>
</dbReference>
<sequence>MTIEQAMPAALSARIRAAEPSLGGALRDVAQYILADLPGTMHASIGDLAQASGTSPATITRFCRAIGLESYRELKLAIAEELGRATVNPALNVGVGIEPNDDMERVAAVVVNADLQAIQQTAAQLDLKAVDEAAKAITRARRVDVIGTGGSGTSATELQMRLHRIGCPVWVWTENHLAETSAYLLGSDDVAVGVSHTGSTRETVEPMAIARDQGATTIAITNRARSPLAKLADHVLTTAALETSFRHGGLAARHSQLVVVDLLYIRVAQLSGDRASNALNRTAGITRAHAYRERS</sequence>
<dbReference type="PROSITE" id="PS51464">
    <property type="entry name" value="SIS"/>
    <property type="match status" value="1"/>
</dbReference>
<accession>A0ABD6FJZ0</accession>
<dbReference type="Proteomes" id="UP000249324">
    <property type="component" value="Unassembled WGS sequence"/>
</dbReference>
<keyword evidence="3" id="KW-0804">Transcription</keyword>
<dbReference type="InterPro" id="IPR046348">
    <property type="entry name" value="SIS_dom_sf"/>
</dbReference>
<dbReference type="InterPro" id="IPR009057">
    <property type="entry name" value="Homeodomain-like_sf"/>
</dbReference>
<dbReference type="PROSITE" id="PS51071">
    <property type="entry name" value="HTH_RPIR"/>
    <property type="match status" value="1"/>
</dbReference>
<dbReference type="InterPro" id="IPR001347">
    <property type="entry name" value="SIS_dom"/>
</dbReference>
<organism evidence="6 7">
    <name type="scientific">Thermocrispum agreste</name>
    <dbReference type="NCBI Taxonomy" id="37925"/>
    <lineage>
        <taxon>Bacteria</taxon>
        <taxon>Bacillati</taxon>
        <taxon>Actinomycetota</taxon>
        <taxon>Actinomycetes</taxon>
        <taxon>Pseudonocardiales</taxon>
        <taxon>Pseudonocardiaceae</taxon>
        <taxon>Thermocrispum</taxon>
    </lineage>
</organism>
<dbReference type="InterPro" id="IPR035472">
    <property type="entry name" value="RpiR-like_SIS"/>
</dbReference>
<dbReference type="PANTHER" id="PTHR30514">
    <property type="entry name" value="GLUCOKINASE"/>
    <property type="match status" value="1"/>
</dbReference>
<dbReference type="AlphaFoldDB" id="A0ABD6FJZ0"/>
<dbReference type="SUPFAM" id="SSF46689">
    <property type="entry name" value="Homeodomain-like"/>
    <property type="match status" value="1"/>
</dbReference>
<feature type="domain" description="HTH rpiR-type" evidence="4">
    <location>
        <begin position="9"/>
        <end position="85"/>
    </location>
</feature>
<dbReference type="PANTHER" id="PTHR30514:SF1">
    <property type="entry name" value="HTH-TYPE TRANSCRIPTIONAL REGULATOR HEXR-RELATED"/>
    <property type="match status" value="1"/>
</dbReference>
<dbReference type="Gene3D" id="3.40.50.10490">
    <property type="entry name" value="Glucose-6-phosphate isomerase like protein, domain 1"/>
    <property type="match status" value="1"/>
</dbReference>
<dbReference type="InterPro" id="IPR000281">
    <property type="entry name" value="HTH_RpiR"/>
</dbReference>
<evidence type="ECO:0000256" key="3">
    <source>
        <dbReference type="ARBA" id="ARBA00023163"/>
    </source>
</evidence>
<evidence type="ECO:0000313" key="6">
    <source>
        <dbReference type="EMBL" id="MFO7193783.1"/>
    </source>
</evidence>
<dbReference type="Pfam" id="PF01418">
    <property type="entry name" value="HTH_6"/>
    <property type="match status" value="1"/>
</dbReference>
<evidence type="ECO:0000256" key="2">
    <source>
        <dbReference type="ARBA" id="ARBA00023125"/>
    </source>
</evidence>
<evidence type="ECO:0000259" key="4">
    <source>
        <dbReference type="PROSITE" id="PS51071"/>
    </source>
</evidence>
<dbReference type="InterPro" id="IPR047640">
    <property type="entry name" value="RpiR-like"/>
</dbReference>
<proteinExistence type="predicted"/>
<name>A0ABD6FJZ0_9PSEU</name>
<evidence type="ECO:0000259" key="5">
    <source>
        <dbReference type="PROSITE" id="PS51464"/>
    </source>
</evidence>
<feature type="domain" description="SIS" evidence="5">
    <location>
        <begin position="133"/>
        <end position="273"/>
    </location>
</feature>